<dbReference type="PANTHER" id="PTHR15032">
    <property type="entry name" value="N-ACYL-PHOSPHATIDYLETHANOLAMINE-HYDROLYZING PHOSPHOLIPASE D"/>
    <property type="match status" value="1"/>
</dbReference>
<dbReference type="SUPFAM" id="SSF56281">
    <property type="entry name" value="Metallo-hydrolase/oxidoreductase"/>
    <property type="match status" value="1"/>
</dbReference>
<evidence type="ECO:0000259" key="1">
    <source>
        <dbReference type="Pfam" id="PF12706"/>
    </source>
</evidence>
<proteinExistence type="predicted"/>
<accession>A0A3B0Z946</accession>
<reference evidence="2" key="1">
    <citation type="submission" date="2018-06" db="EMBL/GenBank/DDBJ databases">
        <authorList>
            <person name="Zhirakovskaya E."/>
        </authorList>
    </citation>
    <scope>NUCLEOTIDE SEQUENCE</scope>
</reference>
<dbReference type="EMBL" id="UOFP01000019">
    <property type="protein sequence ID" value="VAW83987.1"/>
    <property type="molecule type" value="Genomic_DNA"/>
</dbReference>
<dbReference type="Gene3D" id="3.60.15.10">
    <property type="entry name" value="Ribonuclease Z/Hydroxyacylglutathione hydrolase-like"/>
    <property type="match status" value="1"/>
</dbReference>
<dbReference type="InterPro" id="IPR036866">
    <property type="entry name" value="RibonucZ/Hydroxyglut_hydro"/>
</dbReference>
<gene>
    <name evidence="2" type="ORF">MNBD_GAMMA18-2433</name>
</gene>
<organism evidence="2">
    <name type="scientific">hydrothermal vent metagenome</name>
    <dbReference type="NCBI Taxonomy" id="652676"/>
    <lineage>
        <taxon>unclassified sequences</taxon>
        <taxon>metagenomes</taxon>
        <taxon>ecological metagenomes</taxon>
    </lineage>
</organism>
<dbReference type="AlphaFoldDB" id="A0A3B0Z946"/>
<dbReference type="PROSITE" id="PS51257">
    <property type="entry name" value="PROKAR_LIPOPROTEIN"/>
    <property type="match status" value="1"/>
</dbReference>
<feature type="domain" description="Metallo-beta-lactamase" evidence="1">
    <location>
        <begin position="125"/>
        <end position="322"/>
    </location>
</feature>
<evidence type="ECO:0000313" key="2">
    <source>
        <dbReference type="EMBL" id="VAW83987.1"/>
    </source>
</evidence>
<sequence>MKICLDTQTFWRKLIYMRAMRLVNLFVVLFVVTACAQTVVDSAGIKSGHHTNEGFRNIPDVETASSKGVMFVLRRIWGSAFHPSVPLDHQVPENLAISEFEKLSGNNTITWLGHSTFLLRMGGKNILTDPFLTNRASPFSFVGGVTRYVSPGITINNLPGIDIIIVSHNHYDHLDQHTVCALSNKEDISVFIPLGLKSIFSGCGYKKIHELDWWMEAHVDELNIVALPAVHDSGRGLMDKDETLWSSWAIIIGDKKYYFGGDTGYSPVFRDIGSLYGAFDLAIVPIGAYEPRKLMWMSHVTPEEAIQIGIDINAKTLVGGHWGTIELSDEDHWEPPTRFKSAGKSAGMDANSIWVMKVGETKILP</sequence>
<dbReference type="InterPro" id="IPR001279">
    <property type="entry name" value="Metallo-B-lactamas"/>
</dbReference>
<dbReference type="Pfam" id="PF12706">
    <property type="entry name" value="Lactamase_B_2"/>
    <property type="match status" value="1"/>
</dbReference>
<name>A0A3B0Z946_9ZZZZ</name>
<dbReference type="PANTHER" id="PTHR15032:SF4">
    <property type="entry name" value="N-ACYL-PHOSPHATIDYLETHANOLAMINE-HYDROLYZING PHOSPHOLIPASE D"/>
    <property type="match status" value="1"/>
</dbReference>
<dbReference type="GO" id="GO:0005737">
    <property type="term" value="C:cytoplasm"/>
    <property type="evidence" value="ECO:0007669"/>
    <property type="project" value="TreeGrafter"/>
</dbReference>
<protein>
    <submittedName>
        <fullName evidence="2">Outer membrane protein romA</fullName>
    </submittedName>
</protein>